<proteinExistence type="predicted"/>
<dbReference type="GO" id="GO:0005634">
    <property type="term" value="C:nucleus"/>
    <property type="evidence" value="ECO:0007669"/>
    <property type="project" value="TreeGrafter"/>
</dbReference>
<dbReference type="PANTHER" id="PTHR19303:SF74">
    <property type="entry name" value="POGO TRANSPOSABLE ELEMENT WITH KRAB DOMAIN"/>
    <property type="match status" value="1"/>
</dbReference>
<keyword evidence="1" id="KW-0238">DNA-binding</keyword>
<dbReference type="GO" id="GO:0003677">
    <property type="term" value="F:DNA binding"/>
    <property type="evidence" value="ECO:0007669"/>
    <property type="project" value="UniProtKB-KW"/>
</dbReference>
<evidence type="ECO:0000313" key="3">
    <source>
        <dbReference type="EMBL" id="PIL30828.1"/>
    </source>
</evidence>
<dbReference type="AlphaFoldDB" id="A0A2G8SB45"/>
<reference evidence="3 4" key="1">
    <citation type="journal article" date="2015" name="Sci. Rep.">
        <title>Chromosome-level genome map provides insights into diverse defense mechanisms in the medicinal fungus Ganoderma sinense.</title>
        <authorList>
            <person name="Zhu Y."/>
            <person name="Xu J."/>
            <person name="Sun C."/>
            <person name="Zhou S."/>
            <person name="Xu H."/>
            <person name="Nelson D.R."/>
            <person name="Qian J."/>
            <person name="Song J."/>
            <person name="Luo H."/>
            <person name="Xiang L."/>
            <person name="Li Y."/>
            <person name="Xu Z."/>
            <person name="Ji A."/>
            <person name="Wang L."/>
            <person name="Lu S."/>
            <person name="Hayward A."/>
            <person name="Sun W."/>
            <person name="Li X."/>
            <person name="Schwartz D.C."/>
            <person name="Wang Y."/>
            <person name="Chen S."/>
        </authorList>
    </citation>
    <scope>NUCLEOTIDE SEQUENCE [LARGE SCALE GENOMIC DNA]</scope>
    <source>
        <strain evidence="3 4">ZZ0214-1</strain>
    </source>
</reference>
<dbReference type="PROSITE" id="PS51253">
    <property type="entry name" value="HTH_CENPB"/>
    <property type="match status" value="1"/>
</dbReference>
<evidence type="ECO:0000256" key="1">
    <source>
        <dbReference type="ARBA" id="ARBA00023125"/>
    </source>
</evidence>
<dbReference type="EMBL" id="AYKW01000013">
    <property type="protein sequence ID" value="PIL30828.1"/>
    <property type="molecule type" value="Genomic_DNA"/>
</dbReference>
<dbReference type="InterPro" id="IPR050863">
    <property type="entry name" value="CenT-Element_Derived"/>
</dbReference>
<name>A0A2G8SB45_9APHY</name>
<sequence>MPASKAKVSRSGLVLVKNSRKAARAYTREALTAACAEKDEHPDRDYATVAREYNIPMSTLHDHHRGIHSPAKEAHAKQQRLSPKSELALVDWLEHLSEMGCPVNKCTIIDMTIVLSGDPTPPNKKWVGRFLNRHPEIVLGKPSGLDPKRAQAFNRTVVEDYFKQLQKLIEDEKIPWEHVYNMDEKGVQRGGGRRLQNIKYFVPRDRRPKYKLRSSNLELVTIIECVCADGSSIQPGFIFSGKEFSRHWFQDVDPRITVSMSPNGWTDDALCAEWFKQSFILQTAARRISEAPILLILDGHGSHVTPEMRELAIENRIHILCLPPHTTHRLQPLDVGVFGPLQTAWQNRCNEYYATSGGHEMERSEFI</sequence>
<dbReference type="OrthoDB" id="2740399at2759"/>
<dbReference type="Proteomes" id="UP000230002">
    <property type="component" value="Unassembled WGS sequence"/>
</dbReference>
<gene>
    <name evidence="3" type="ORF">GSI_06996</name>
</gene>
<dbReference type="InterPro" id="IPR006600">
    <property type="entry name" value="HTH_CenpB_DNA-bd_dom"/>
</dbReference>
<organism evidence="3 4">
    <name type="scientific">Ganoderma sinense ZZ0214-1</name>
    <dbReference type="NCBI Taxonomy" id="1077348"/>
    <lineage>
        <taxon>Eukaryota</taxon>
        <taxon>Fungi</taxon>
        <taxon>Dikarya</taxon>
        <taxon>Basidiomycota</taxon>
        <taxon>Agaricomycotina</taxon>
        <taxon>Agaricomycetes</taxon>
        <taxon>Polyporales</taxon>
        <taxon>Polyporaceae</taxon>
        <taxon>Ganoderma</taxon>
    </lineage>
</organism>
<dbReference type="InterPro" id="IPR004875">
    <property type="entry name" value="DDE_SF_endonuclease_dom"/>
</dbReference>
<protein>
    <submittedName>
        <fullName evidence="3">Centromere protein B</fullName>
    </submittedName>
</protein>
<dbReference type="Pfam" id="PF03184">
    <property type="entry name" value="DDE_1"/>
    <property type="match status" value="1"/>
</dbReference>
<dbReference type="PANTHER" id="PTHR19303">
    <property type="entry name" value="TRANSPOSON"/>
    <property type="match status" value="1"/>
</dbReference>
<dbReference type="STRING" id="1077348.A0A2G8SB45"/>
<comment type="caution">
    <text evidence="3">The sequence shown here is derived from an EMBL/GenBank/DDBJ whole genome shotgun (WGS) entry which is preliminary data.</text>
</comment>
<keyword evidence="4" id="KW-1185">Reference proteome</keyword>
<dbReference type="Gene3D" id="3.30.420.10">
    <property type="entry name" value="Ribonuclease H-like superfamily/Ribonuclease H"/>
    <property type="match status" value="1"/>
</dbReference>
<dbReference type="Pfam" id="PF03221">
    <property type="entry name" value="HTH_Tnp_Tc5"/>
    <property type="match status" value="1"/>
</dbReference>
<evidence type="ECO:0000259" key="2">
    <source>
        <dbReference type="PROSITE" id="PS51253"/>
    </source>
</evidence>
<accession>A0A2G8SB45</accession>
<dbReference type="InterPro" id="IPR036397">
    <property type="entry name" value="RNaseH_sf"/>
</dbReference>
<evidence type="ECO:0000313" key="4">
    <source>
        <dbReference type="Proteomes" id="UP000230002"/>
    </source>
</evidence>
<feature type="domain" description="HTH CENPB-type" evidence="2">
    <location>
        <begin position="73"/>
        <end position="140"/>
    </location>
</feature>